<dbReference type="InterPro" id="IPR036997">
    <property type="entry name" value="PA28_C_sf"/>
</dbReference>
<dbReference type="Pfam" id="PF13927">
    <property type="entry name" value="Ig_3"/>
    <property type="match status" value="1"/>
</dbReference>
<evidence type="ECO:0000256" key="1">
    <source>
        <dbReference type="SAM" id="MobiDB-lite"/>
    </source>
</evidence>
<dbReference type="InterPro" id="IPR036179">
    <property type="entry name" value="Ig-like_dom_sf"/>
</dbReference>
<dbReference type="InterPro" id="IPR025261">
    <property type="entry name" value="Atos-like_cons_dom"/>
</dbReference>
<dbReference type="Pfam" id="PF02252">
    <property type="entry name" value="PA28_C"/>
    <property type="match status" value="1"/>
</dbReference>
<dbReference type="SUPFAM" id="SSF47216">
    <property type="entry name" value="Proteasome activator"/>
    <property type="match status" value="1"/>
</dbReference>
<dbReference type="Pfam" id="PF02251">
    <property type="entry name" value="PA28_N"/>
    <property type="match status" value="1"/>
</dbReference>
<name>A0A0V0TVW5_9BILA</name>
<evidence type="ECO:0000259" key="2">
    <source>
        <dbReference type="PROSITE" id="PS50835"/>
    </source>
</evidence>
<dbReference type="PROSITE" id="PS50835">
    <property type="entry name" value="IG_LIKE"/>
    <property type="match status" value="2"/>
</dbReference>
<feature type="domain" description="Ig-like" evidence="2">
    <location>
        <begin position="905"/>
        <end position="989"/>
    </location>
</feature>
<organism evidence="3 4">
    <name type="scientific">Trichinella murrelli</name>
    <dbReference type="NCBI Taxonomy" id="144512"/>
    <lineage>
        <taxon>Eukaryota</taxon>
        <taxon>Metazoa</taxon>
        <taxon>Ecdysozoa</taxon>
        <taxon>Nematoda</taxon>
        <taxon>Enoplea</taxon>
        <taxon>Dorylaimia</taxon>
        <taxon>Trichinellida</taxon>
        <taxon>Trichinellidae</taxon>
        <taxon>Trichinella</taxon>
    </lineage>
</organism>
<feature type="non-terminal residue" evidence="3">
    <location>
        <position position="1122"/>
    </location>
</feature>
<comment type="caution">
    <text evidence="3">The sequence shown here is derived from an EMBL/GenBank/DDBJ whole genome shotgun (WGS) entry which is preliminary data.</text>
</comment>
<dbReference type="SMART" id="SM01177">
    <property type="entry name" value="DUF4210"/>
    <property type="match status" value="1"/>
</dbReference>
<dbReference type="Gene3D" id="2.60.40.10">
    <property type="entry name" value="Immunoglobulins"/>
    <property type="match status" value="2"/>
</dbReference>
<keyword evidence="4" id="KW-1185">Reference proteome</keyword>
<reference evidence="3 4" key="1">
    <citation type="submission" date="2015-01" db="EMBL/GenBank/DDBJ databases">
        <title>Evolution of Trichinella species and genotypes.</title>
        <authorList>
            <person name="Korhonen P.K."/>
            <person name="Edoardo P."/>
            <person name="Giuseppe L.R."/>
            <person name="Gasser R.B."/>
        </authorList>
    </citation>
    <scope>NUCLEOTIDE SEQUENCE [LARGE SCALE GENOMIC DNA]</scope>
    <source>
        <strain evidence="3">ISS417</strain>
    </source>
</reference>
<dbReference type="InterPro" id="IPR007110">
    <property type="entry name" value="Ig-like_dom"/>
</dbReference>
<feature type="domain" description="Ig-like" evidence="2">
    <location>
        <begin position="996"/>
        <end position="1118"/>
    </location>
</feature>
<dbReference type="PANTHER" id="PTHR13199:SF11">
    <property type="entry name" value="PROTEIN ATOSSA"/>
    <property type="match status" value="1"/>
</dbReference>
<protein>
    <recommendedName>
        <fullName evidence="2">Ig-like domain-containing protein</fullName>
    </recommendedName>
</protein>
<accession>A0A0V0TVW5</accession>
<gene>
    <name evidence="3" type="primary">FAM214A</name>
    <name evidence="3" type="ORF">T05_5410</name>
</gene>
<evidence type="ECO:0000313" key="3">
    <source>
        <dbReference type="EMBL" id="KRX43188.1"/>
    </source>
</evidence>
<dbReference type="PANTHER" id="PTHR13199">
    <property type="entry name" value="GH03947P"/>
    <property type="match status" value="1"/>
</dbReference>
<dbReference type="InterPro" id="IPR013783">
    <property type="entry name" value="Ig-like_fold"/>
</dbReference>
<dbReference type="SUPFAM" id="SSF48726">
    <property type="entry name" value="Immunoglobulin"/>
    <property type="match status" value="2"/>
</dbReference>
<evidence type="ECO:0000313" key="4">
    <source>
        <dbReference type="Proteomes" id="UP000055048"/>
    </source>
</evidence>
<dbReference type="CDD" id="cd00096">
    <property type="entry name" value="Ig"/>
    <property type="match status" value="1"/>
</dbReference>
<feature type="region of interest" description="Disordered" evidence="1">
    <location>
        <begin position="639"/>
        <end position="673"/>
    </location>
</feature>
<dbReference type="InterPro" id="IPR003185">
    <property type="entry name" value="Proteasome_activ_PA28_N"/>
</dbReference>
<feature type="non-terminal residue" evidence="3">
    <location>
        <position position="1"/>
    </location>
</feature>
<dbReference type="InterPro" id="IPR051506">
    <property type="entry name" value="ATOS_Transcription_Regulators"/>
</dbReference>
<dbReference type="InterPro" id="IPR003599">
    <property type="entry name" value="Ig_sub"/>
</dbReference>
<dbReference type="InterPro" id="IPR036252">
    <property type="entry name" value="Proteasome_activ_sf"/>
</dbReference>
<sequence length="1122" mass="127600">LHEQDRVQITVSNWSTPGNFHAHFQILNSQSGDTERRMAAVGLPLAVLIKQKWRRRLITSELNFNISSISSSNRKDDFYLTNCSSPHFYLKSAFSSKDLIQQVLECGGHFFMDFANRYEPFFKVPSDVFSSKDLIQQGLECGVHFFMNFANGFEPFFKVPSDAFSPKDLIQQVLECGGHFFMDFANRHEPFFKKMDEDHEEVACGNLDVWKQELSSKAEALVLEAFPRKGRYVDELMNSQFSMDRLAEIMAGSINSDTLRQHSNLTSSCSTSAEKVGDSDNRDENSILCNKMLVEMNNSLMRLLHEMCEDSGILMRWLGFLIPRMQGGNNFGVSVQLKTLKEVTSVRKSASVALQLLSRYYNIRGESIKKLLKHPQIEDYLYLIQSIDRRHFFTIRCPKVEQFRVKLINLWNKTASAEIGVILQFDECFQWKRAKSILLEKWKIQFLTTRNERQLVEQFLIQAVHLYLHFSQLSSSMFQYNVNSPPFSVHYKTDENDCSNDEQLCTDFKYNNQSFLVCETGNDSSMKKAEAETLCRDAKLSNLRRGCLKMSPFQGTDVCLLGKNLSEVFNSSILDDPALERCEQCSNVKNNNHSVTINKQSTAVQGDSVELAYNTGHRNSRINAAATNDANLHCHVTRSFQEKRRKTSADKSHHCRSEKPGKVSSSSIRPVKDSSPVRFHSITKLPLTSSPAPVNRFQKSFQFDPSLTTDSVTMKKWANLRASKSFLLSHKIVCSSNCRDCESTSDDSEDGSIPLKRRIFSKRMNNLLGSFEVRTQDKHLLVNESALQGRFTPFGILNGFTIELGASGTFLPPHVRLPVTTIFLDSPPDAPLPYIGRCNLKQLGKKGYHIPKAGNVQVTLFNPQGSVVNMFIVQYNLKEMKCRSKTFVRQPYHVFADPSVKNDEPGFDSLLKSDITVAATEPAYLHCKVENQGLYQTAWIRLADRQVLSVDNVLVTNDNRFQVSHRKRSNDWCLIIKHTVEKDSGTYECILSTDPPKRFSVRLNIVENEITISGSKEVDEGNTIIIKCRVSNVVHNGHLPSAVWWYANNTIISFIQNDRFEKSIQSVENGLVSELRITDARPWDSAIYSCEGNNTPRRFIEINVKGNGNTYSNQNSISKTQP</sequence>
<dbReference type="GO" id="GO:0008537">
    <property type="term" value="C:proteasome activator complex"/>
    <property type="evidence" value="ECO:0007669"/>
    <property type="project" value="InterPro"/>
</dbReference>
<proteinExistence type="predicted"/>
<feature type="compositionally biased region" description="Basic and acidic residues" evidence="1">
    <location>
        <begin position="647"/>
        <end position="661"/>
    </location>
</feature>
<dbReference type="AlphaFoldDB" id="A0A0V0TVW5"/>
<dbReference type="Gene3D" id="1.20.120.180">
    <property type="entry name" value="Proteasome activator pa28, C-terminal domain"/>
    <property type="match status" value="1"/>
</dbReference>
<dbReference type="Proteomes" id="UP000055048">
    <property type="component" value="Unassembled WGS sequence"/>
</dbReference>
<dbReference type="SMART" id="SM00409">
    <property type="entry name" value="IG"/>
    <property type="match status" value="2"/>
</dbReference>
<dbReference type="OrthoDB" id="8625101at2759"/>
<dbReference type="InterPro" id="IPR003186">
    <property type="entry name" value="PA28_C"/>
</dbReference>
<dbReference type="EMBL" id="JYDJ01000125">
    <property type="protein sequence ID" value="KRX43188.1"/>
    <property type="molecule type" value="Genomic_DNA"/>
</dbReference>